<dbReference type="RefSeq" id="WP_188693544.1">
    <property type="nucleotide sequence ID" value="NZ_BMIR01000009.1"/>
</dbReference>
<dbReference type="PANTHER" id="PTHR34138">
    <property type="entry name" value="CELL SHAPE-DETERMINING PROTEIN MREC"/>
    <property type="match status" value="1"/>
</dbReference>
<evidence type="ECO:0000259" key="7">
    <source>
        <dbReference type="Pfam" id="PF04085"/>
    </source>
</evidence>
<feature type="coiled-coil region" evidence="6">
    <location>
        <begin position="79"/>
        <end position="106"/>
    </location>
</feature>
<dbReference type="Proteomes" id="UP000628775">
    <property type="component" value="Unassembled WGS sequence"/>
</dbReference>
<protein>
    <recommendedName>
        <fullName evidence="2 5">Cell shape-determining protein MreC</fullName>
    </recommendedName>
    <alternativeName>
        <fullName evidence="4 5">Cell shape protein MreC</fullName>
    </alternativeName>
</protein>
<dbReference type="Gene3D" id="2.40.10.340">
    <property type="entry name" value="Rod shape-determining protein MreC, domain 1"/>
    <property type="match status" value="1"/>
</dbReference>
<evidence type="ECO:0000256" key="4">
    <source>
        <dbReference type="ARBA" id="ARBA00032089"/>
    </source>
</evidence>
<dbReference type="GO" id="GO:0005886">
    <property type="term" value="C:plasma membrane"/>
    <property type="evidence" value="ECO:0007669"/>
    <property type="project" value="TreeGrafter"/>
</dbReference>
<proteinExistence type="inferred from homology"/>
<comment type="caution">
    <text evidence="8">The sequence shown here is derived from an EMBL/GenBank/DDBJ whole genome shotgun (WGS) entry which is preliminary data.</text>
</comment>
<evidence type="ECO:0000256" key="6">
    <source>
        <dbReference type="SAM" id="Coils"/>
    </source>
</evidence>
<evidence type="ECO:0000256" key="2">
    <source>
        <dbReference type="ARBA" id="ARBA00013855"/>
    </source>
</evidence>
<evidence type="ECO:0000256" key="5">
    <source>
        <dbReference type="PIRNR" id="PIRNR038471"/>
    </source>
</evidence>
<evidence type="ECO:0000313" key="9">
    <source>
        <dbReference type="Proteomes" id="UP000628775"/>
    </source>
</evidence>
<dbReference type="GO" id="GO:0008360">
    <property type="term" value="P:regulation of cell shape"/>
    <property type="evidence" value="ECO:0007669"/>
    <property type="project" value="UniProtKB-KW"/>
</dbReference>
<gene>
    <name evidence="8" type="ORF">GCM10011391_21830</name>
</gene>
<name>A0A8J2YHD5_9BACL</name>
<comment type="function">
    <text evidence="5">Involved in formation and maintenance of cell shape.</text>
</comment>
<dbReference type="InterPro" id="IPR055342">
    <property type="entry name" value="MreC_beta-barrel_core"/>
</dbReference>
<dbReference type="PIRSF" id="PIRSF038471">
    <property type="entry name" value="MreC"/>
    <property type="match status" value="1"/>
</dbReference>
<comment type="similarity">
    <text evidence="1 5">Belongs to the MreC family.</text>
</comment>
<dbReference type="NCBIfam" id="TIGR00219">
    <property type="entry name" value="mreC"/>
    <property type="match status" value="1"/>
</dbReference>
<feature type="domain" description="Rod shape-determining protein MreC beta-barrel core" evidence="7">
    <location>
        <begin position="125"/>
        <end position="276"/>
    </location>
</feature>
<dbReference type="InterPro" id="IPR042177">
    <property type="entry name" value="Cell/Rod_1"/>
</dbReference>
<accession>A0A8J2YHD5</accession>
<dbReference type="Gene3D" id="2.40.10.350">
    <property type="entry name" value="Rod shape-determining protein MreC, domain 2"/>
    <property type="match status" value="1"/>
</dbReference>
<sequence length="291" mass="32436">MPPFFSNKKLILLLTSLILLVALIGFSLKERKQLSWPEQFIHDTVGWFQVVLNRPAQYVAGFFENIEDIKNVYEENKTLKKHLQDYAQLDAKYDDLKQRYTSLEKQLHINSTTDIMASKTHIALVVSRSFDGWNQQLTINKGRQQGIEINDAVVTADGFIGKVKTVSQFTSTVTLITDQKSNNEISVKVINKDGTNGMIEGYDPNKNVLLLKKLRVDAKIKKGDKVVTSGMGGVYPAGLYIGKVKSVGSDRYGLSKNAEIEPAANFNNIDYVNVVERSAISGNDSEGDNGQ</sequence>
<evidence type="ECO:0000256" key="1">
    <source>
        <dbReference type="ARBA" id="ARBA00009369"/>
    </source>
</evidence>
<dbReference type="EMBL" id="BMIR01000009">
    <property type="protein sequence ID" value="GGE42669.1"/>
    <property type="molecule type" value="Genomic_DNA"/>
</dbReference>
<keyword evidence="6" id="KW-0175">Coiled coil</keyword>
<dbReference type="Pfam" id="PF04085">
    <property type="entry name" value="MreC"/>
    <property type="match status" value="1"/>
</dbReference>
<organism evidence="8 9">
    <name type="scientific">Pullulanibacillus camelliae</name>
    <dbReference type="NCBI Taxonomy" id="1707096"/>
    <lineage>
        <taxon>Bacteria</taxon>
        <taxon>Bacillati</taxon>
        <taxon>Bacillota</taxon>
        <taxon>Bacilli</taxon>
        <taxon>Bacillales</taxon>
        <taxon>Sporolactobacillaceae</taxon>
        <taxon>Pullulanibacillus</taxon>
    </lineage>
</organism>
<keyword evidence="3 5" id="KW-0133">Cell shape</keyword>
<evidence type="ECO:0000256" key="3">
    <source>
        <dbReference type="ARBA" id="ARBA00022960"/>
    </source>
</evidence>
<reference evidence="8" key="1">
    <citation type="journal article" date="2014" name="Int. J. Syst. Evol. Microbiol.">
        <title>Complete genome sequence of Corynebacterium casei LMG S-19264T (=DSM 44701T), isolated from a smear-ripened cheese.</title>
        <authorList>
            <consortium name="US DOE Joint Genome Institute (JGI-PGF)"/>
            <person name="Walter F."/>
            <person name="Albersmeier A."/>
            <person name="Kalinowski J."/>
            <person name="Ruckert C."/>
        </authorList>
    </citation>
    <scope>NUCLEOTIDE SEQUENCE</scope>
    <source>
        <strain evidence="8">CGMCC 1.15371</strain>
    </source>
</reference>
<dbReference type="InterPro" id="IPR007221">
    <property type="entry name" value="MreC"/>
</dbReference>
<dbReference type="InterPro" id="IPR042175">
    <property type="entry name" value="Cell/Rod_MreC_2"/>
</dbReference>
<evidence type="ECO:0000313" key="8">
    <source>
        <dbReference type="EMBL" id="GGE42669.1"/>
    </source>
</evidence>
<dbReference type="PANTHER" id="PTHR34138:SF1">
    <property type="entry name" value="CELL SHAPE-DETERMINING PROTEIN MREC"/>
    <property type="match status" value="1"/>
</dbReference>
<reference evidence="8" key="2">
    <citation type="submission" date="2020-09" db="EMBL/GenBank/DDBJ databases">
        <authorList>
            <person name="Sun Q."/>
            <person name="Zhou Y."/>
        </authorList>
    </citation>
    <scope>NUCLEOTIDE SEQUENCE</scope>
    <source>
        <strain evidence="8">CGMCC 1.15371</strain>
    </source>
</reference>
<dbReference type="AlphaFoldDB" id="A0A8J2YHD5"/>
<keyword evidence="9" id="KW-1185">Reference proteome</keyword>